<keyword evidence="3" id="KW-1185">Reference proteome</keyword>
<organism evidence="2 3">
    <name type="scientific">Paenibacillus sabuli</name>
    <dbReference type="NCBI Taxonomy" id="2772509"/>
    <lineage>
        <taxon>Bacteria</taxon>
        <taxon>Bacillati</taxon>
        <taxon>Bacillota</taxon>
        <taxon>Bacilli</taxon>
        <taxon>Bacillales</taxon>
        <taxon>Paenibacillaceae</taxon>
        <taxon>Paenibacillus</taxon>
    </lineage>
</organism>
<name>A0A927GRJ0_9BACL</name>
<evidence type="ECO:0000259" key="1">
    <source>
        <dbReference type="Pfam" id="PF18730"/>
    </source>
</evidence>
<comment type="caution">
    <text evidence="2">The sequence shown here is derived from an EMBL/GenBank/DDBJ whole genome shotgun (WGS) entry which is preliminary data.</text>
</comment>
<dbReference type="Pfam" id="PF18730">
    <property type="entry name" value="HEPN_Cthe2314"/>
    <property type="match status" value="1"/>
</dbReference>
<gene>
    <name evidence="2" type="ORF">IDH44_10905</name>
</gene>
<dbReference type="RefSeq" id="WP_190917530.1">
    <property type="nucleotide sequence ID" value="NZ_JACXIZ010000017.1"/>
</dbReference>
<evidence type="ECO:0000313" key="2">
    <source>
        <dbReference type="EMBL" id="MBD2845699.1"/>
    </source>
</evidence>
<reference evidence="2" key="1">
    <citation type="submission" date="2020-09" db="EMBL/GenBank/DDBJ databases">
        <title>A novel bacterium of genus Paenibacillus, isolated from South China Sea.</title>
        <authorList>
            <person name="Huang H."/>
            <person name="Mo K."/>
            <person name="Hu Y."/>
        </authorList>
    </citation>
    <scope>NUCLEOTIDE SEQUENCE</scope>
    <source>
        <strain evidence="2">IB182496</strain>
    </source>
</reference>
<dbReference type="Proteomes" id="UP000621560">
    <property type="component" value="Unassembled WGS sequence"/>
</dbReference>
<feature type="domain" description="Cthe-2314-like HEPN" evidence="1">
    <location>
        <begin position="54"/>
        <end position="231"/>
    </location>
</feature>
<sequence>MLRTLLGQPPRTPEGRTARTIKAMEHFIAQLIQQREAAAHDYEVAKKLRTYEIWTLGLVASLDELEESRFASHYFASRIDAEYLSEMNEAELLDYARYVYFDKNAFIRIFSLLDKLGTLLNDLLALRTERMKRQFSYFTVVRRMSGEPAHQALWKRLEAVKEQHREPISRLRKRRNTEIHFMNSEMHDDLLHLNAGLEEEARLEDIRAQLATLDRGCEMVKDSLRLAFEYAVDRMREAR</sequence>
<evidence type="ECO:0000313" key="3">
    <source>
        <dbReference type="Proteomes" id="UP000621560"/>
    </source>
</evidence>
<accession>A0A927GRJ0</accession>
<protein>
    <recommendedName>
        <fullName evidence="1">Cthe-2314-like HEPN domain-containing protein</fullName>
    </recommendedName>
</protein>
<dbReference type="AlphaFoldDB" id="A0A927GRJ0"/>
<dbReference type="EMBL" id="JACXIZ010000017">
    <property type="protein sequence ID" value="MBD2845699.1"/>
    <property type="molecule type" value="Genomic_DNA"/>
</dbReference>
<dbReference type="InterPro" id="IPR041394">
    <property type="entry name" value="HEPN_Cthe2314"/>
</dbReference>
<proteinExistence type="predicted"/>